<reference evidence="2 3" key="1">
    <citation type="journal article" date="2018" name="PLoS ONE">
        <title>The draft genome of Kipferlia bialata reveals reductive genome evolution in fornicate parasites.</title>
        <authorList>
            <person name="Tanifuji G."/>
            <person name="Takabayashi S."/>
            <person name="Kume K."/>
            <person name="Takagi M."/>
            <person name="Nakayama T."/>
            <person name="Kamikawa R."/>
            <person name="Inagaki Y."/>
            <person name="Hashimoto T."/>
        </authorList>
    </citation>
    <scope>NUCLEOTIDE SEQUENCE [LARGE SCALE GENOMIC DNA]</scope>
    <source>
        <strain evidence="2">NY0173</strain>
    </source>
</reference>
<dbReference type="SUPFAM" id="SSF89124">
    <property type="entry name" value="Nop domain"/>
    <property type="match status" value="1"/>
</dbReference>
<dbReference type="PANTHER" id="PTHR10894:SF0">
    <property type="entry name" value="NUCLEOLAR PROTEIN 56"/>
    <property type="match status" value="1"/>
</dbReference>
<proteinExistence type="predicted"/>
<protein>
    <recommendedName>
        <fullName evidence="1">Nop domain-containing protein</fullName>
    </recommendedName>
</protein>
<dbReference type="InterPro" id="IPR045056">
    <property type="entry name" value="Nop56/Nop58"/>
</dbReference>
<dbReference type="GO" id="GO:0031428">
    <property type="term" value="C:box C/D methylation guide snoRNP complex"/>
    <property type="evidence" value="ECO:0007669"/>
    <property type="project" value="InterPro"/>
</dbReference>
<dbReference type="GO" id="GO:0032040">
    <property type="term" value="C:small-subunit processome"/>
    <property type="evidence" value="ECO:0007669"/>
    <property type="project" value="InterPro"/>
</dbReference>
<feature type="domain" description="Nop" evidence="1">
    <location>
        <begin position="85"/>
        <end position="126"/>
    </location>
</feature>
<dbReference type="Proteomes" id="UP000265618">
    <property type="component" value="Unassembled WGS sequence"/>
</dbReference>
<dbReference type="GO" id="GO:0030515">
    <property type="term" value="F:snoRNA binding"/>
    <property type="evidence" value="ECO:0007669"/>
    <property type="project" value="InterPro"/>
</dbReference>
<keyword evidence="3" id="KW-1185">Reference proteome</keyword>
<dbReference type="PANTHER" id="PTHR10894">
    <property type="entry name" value="NUCLEOLAR PROTEIN 5 NUCLEOLAR PROTEIN NOP5 NOP58"/>
    <property type="match status" value="1"/>
</dbReference>
<organism evidence="2 3">
    <name type="scientific">Kipferlia bialata</name>
    <dbReference type="NCBI Taxonomy" id="797122"/>
    <lineage>
        <taxon>Eukaryota</taxon>
        <taxon>Metamonada</taxon>
        <taxon>Carpediemonas-like organisms</taxon>
        <taxon>Kipferlia</taxon>
    </lineage>
</organism>
<feature type="non-terminal residue" evidence="2">
    <location>
        <position position="1"/>
    </location>
</feature>
<evidence type="ECO:0000313" key="3">
    <source>
        <dbReference type="Proteomes" id="UP000265618"/>
    </source>
</evidence>
<accession>A0A9K3DAB2</accession>
<sequence>TVVALKDKRNIVDKDRRTPEMDAAITAIVGAEKFAKLVEAARSSIGQDLSPIDNAAVVQWATKVVSLCDSRVHVNDYLSGRLDSVAPNLRLLLGDVVTSRLISRAGSLENLAKMPSSTLQVQLYIY</sequence>
<evidence type="ECO:0000259" key="1">
    <source>
        <dbReference type="PROSITE" id="PS51358"/>
    </source>
</evidence>
<dbReference type="EMBL" id="BDIP01007418">
    <property type="protein sequence ID" value="GIQ91265.1"/>
    <property type="molecule type" value="Genomic_DNA"/>
</dbReference>
<dbReference type="Pfam" id="PF01798">
    <property type="entry name" value="Nop"/>
    <property type="match status" value="1"/>
</dbReference>
<dbReference type="Gene3D" id="1.10.246.90">
    <property type="entry name" value="Nop domain"/>
    <property type="match status" value="1"/>
</dbReference>
<comment type="caution">
    <text evidence="2">The sequence shown here is derived from an EMBL/GenBank/DDBJ whole genome shotgun (WGS) entry which is preliminary data.</text>
</comment>
<dbReference type="OrthoDB" id="6780543at2759"/>
<evidence type="ECO:0000313" key="2">
    <source>
        <dbReference type="EMBL" id="GIQ91265.1"/>
    </source>
</evidence>
<dbReference type="PROSITE" id="PS51358">
    <property type="entry name" value="NOP"/>
    <property type="match status" value="1"/>
</dbReference>
<dbReference type="AlphaFoldDB" id="A0A9K3DAB2"/>
<dbReference type="InterPro" id="IPR042239">
    <property type="entry name" value="Nop_C"/>
</dbReference>
<gene>
    <name evidence="2" type="ORF">KIPB_014436</name>
</gene>
<name>A0A9K3DAB2_9EUKA</name>
<dbReference type="Gene3D" id="1.10.287.4070">
    <property type="match status" value="1"/>
</dbReference>
<dbReference type="InterPro" id="IPR002687">
    <property type="entry name" value="Nop_dom"/>
</dbReference>
<dbReference type="InterPro" id="IPR036070">
    <property type="entry name" value="Nop_dom_sf"/>
</dbReference>